<gene>
    <name evidence="3" type="ORF">XM53_04270</name>
</gene>
<dbReference type="SUPFAM" id="SSF55961">
    <property type="entry name" value="Bet v1-like"/>
    <property type="match status" value="1"/>
</dbReference>
<organism evidence="3 4">
    <name type="scientific">Roseovarius atlanticus</name>
    <dbReference type="NCBI Taxonomy" id="1641875"/>
    <lineage>
        <taxon>Bacteria</taxon>
        <taxon>Pseudomonadati</taxon>
        <taxon>Pseudomonadota</taxon>
        <taxon>Alphaproteobacteria</taxon>
        <taxon>Rhodobacterales</taxon>
        <taxon>Roseobacteraceae</taxon>
        <taxon>Roseovarius</taxon>
    </lineage>
</organism>
<comment type="similarity">
    <text evidence="1">Belongs to the AHA1 family.</text>
</comment>
<dbReference type="CDD" id="cd07814">
    <property type="entry name" value="SRPBCC_CalC_Aha1-like"/>
    <property type="match status" value="1"/>
</dbReference>
<dbReference type="Gene3D" id="3.30.530.20">
    <property type="match status" value="1"/>
</dbReference>
<dbReference type="PATRIC" id="fig|1641875.4.peg.2865"/>
<dbReference type="InterPro" id="IPR013538">
    <property type="entry name" value="ASHA1/2-like_C"/>
</dbReference>
<dbReference type="AlphaFoldDB" id="A0A0T5NYJ3"/>
<dbReference type="STRING" id="1641875.XM53_04270"/>
<evidence type="ECO:0000259" key="2">
    <source>
        <dbReference type="Pfam" id="PF08327"/>
    </source>
</evidence>
<dbReference type="Proteomes" id="UP000051295">
    <property type="component" value="Unassembled WGS sequence"/>
</dbReference>
<protein>
    <recommendedName>
        <fullName evidence="2">Activator of Hsp90 ATPase homologue 1/2-like C-terminal domain-containing protein</fullName>
    </recommendedName>
</protein>
<sequence length="147" mass="16698">MGEVRITRDFPVTPERLFSAITQRAEVLEWWGHDGMTLPDTALDFTREGPWHSEMRDADGNRYRMSGRVTHVDPPHSVGFTWTWHLPEGMRAPESHVTFTVTPAAGGARLTIDHRALPDDDRAARHETGWTSGPMVRLARHLQTHPN</sequence>
<reference evidence="3 4" key="1">
    <citation type="submission" date="2015-04" db="EMBL/GenBank/DDBJ databases">
        <title>The draft genome sequence of Roseovarius sp.R12b.</title>
        <authorList>
            <person name="Li G."/>
            <person name="Lai Q."/>
            <person name="Shao Z."/>
            <person name="Yan P."/>
        </authorList>
    </citation>
    <scope>NUCLEOTIDE SEQUENCE [LARGE SCALE GENOMIC DNA]</scope>
    <source>
        <strain evidence="3 4">R12B</strain>
    </source>
</reference>
<dbReference type="EMBL" id="LAXJ01000003">
    <property type="protein sequence ID" value="KRS13791.1"/>
    <property type="molecule type" value="Genomic_DNA"/>
</dbReference>
<feature type="domain" description="Activator of Hsp90 ATPase homologue 1/2-like C-terminal" evidence="2">
    <location>
        <begin position="12"/>
        <end position="132"/>
    </location>
</feature>
<dbReference type="RefSeq" id="WP_057790638.1">
    <property type="nucleotide sequence ID" value="NZ_LAXJ01000003.1"/>
</dbReference>
<dbReference type="InterPro" id="IPR023393">
    <property type="entry name" value="START-like_dom_sf"/>
</dbReference>
<evidence type="ECO:0000256" key="1">
    <source>
        <dbReference type="ARBA" id="ARBA00006817"/>
    </source>
</evidence>
<proteinExistence type="inferred from homology"/>
<evidence type="ECO:0000313" key="3">
    <source>
        <dbReference type="EMBL" id="KRS13791.1"/>
    </source>
</evidence>
<comment type="caution">
    <text evidence="3">The sequence shown here is derived from an EMBL/GenBank/DDBJ whole genome shotgun (WGS) entry which is preliminary data.</text>
</comment>
<dbReference type="OrthoDB" id="9805228at2"/>
<keyword evidence="4" id="KW-1185">Reference proteome</keyword>
<dbReference type="Pfam" id="PF08327">
    <property type="entry name" value="AHSA1"/>
    <property type="match status" value="1"/>
</dbReference>
<evidence type="ECO:0000313" key="4">
    <source>
        <dbReference type="Proteomes" id="UP000051295"/>
    </source>
</evidence>
<accession>A0A0T5NYJ3</accession>
<name>A0A0T5NYJ3_9RHOB</name>